<name>A0A6S6QXI6_9HYPH</name>
<reference evidence="1 2" key="1">
    <citation type="submission" date="2020-08" db="EMBL/GenBank/DDBJ databases">
        <title>Genome sequence of Rhizobiales bacterium strain IZ6.</title>
        <authorList>
            <person name="Nakai R."/>
            <person name="Naganuma T."/>
        </authorList>
    </citation>
    <scope>NUCLEOTIDE SEQUENCE [LARGE SCALE GENOMIC DNA]</scope>
    <source>
        <strain evidence="1 2">IZ6</strain>
    </source>
</reference>
<evidence type="ECO:0008006" key="3">
    <source>
        <dbReference type="Google" id="ProtNLM"/>
    </source>
</evidence>
<organism evidence="1 2">
    <name type="scientific">Terrihabitans soli</name>
    <dbReference type="NCBI Taxonomy" id="708113"/>
    <lineage>
        <taxon>Bacteria</taxon>
        <taxon>Pseudomonadati</taxon>
        <taxon>Pseudomonadota</taxon>
        <taxon>Alphaproteobacteria</taxon>
        <taxon>Hyphomicrobiales</taxon>
        <taxon>Terrihabitans</taxon>
    </lineage>
</organism>
<dbReference type="Pfam" id="PF10098">
    <property type="entry name" value="DUF2336"/>
    <property type="match status" value="1"/>
</dbReference>
<dbReference type="PIRSF" id="PIRSF035865">
    <property type="entry name" value="UCP035865"/>
    <property type="match status" value="1"/>
</dbReference>
<dbReference type="EMBL" id="AP023361">
    <property type="protein sequence ID" value="BCJ91278.1"/>
    <property type="molecule type" value="Genomic_DNA"/>
</dbReference>
<keyword evidence="2" id="KW-1185">Reference proteome</keyword>
<evidence type="ECO:0000313" key="1">
    <source>
        <dbReference type="EMBL" id="BCJ91278.1"/>
    </source>
</evidence>
<proteinExistence type="predicted"/>
<sequence>MIVQRFLEWAATAPAAQRAEGAGALARAFLYSGLDTANRQAAEAALTLMLDDNCVDVRRSIAEALAPSLLAPHHIILALAHDSPEIAVPVLILSPALTDSELIDILPVRGEEEQSAIAARESLSPAVAAAIAEIGTPLACAVLARNPQAAITPRTSARLVERHGGEAIVRDALLDRSDLPIGERQKLLLKLAERLGHTAVMSFSLDEERVRRMTQDACERATLALIDEEPSAVRPLVMHLRRTGQLTTALVLRALLNGDLDFVEAAFSELTQVPLERVRRMLEDPRQAGFRALYNGAGFPQTAFAPFREALDAWADLRDCGVTGAAARRHVAERALSMADIEELGGAAELMKRMAADAARELAMDTLRAETQRRLVAA</sequence>
<protein>
    <recommendedName>
        <fullName evidence="3">DUF2336 domain-containing protein</fullName>
    </recommendedName>
</protein>
<gene>
    <name evidence="1" type="ORF">IZ6_20130</name>
</gene>
<dbReference type="AlphaFoldDB" id="A0A6S6QXI6"/>
<dbReference type="InterPro" id="IPR019285">
    <property type="entry name" value="DUF2336"/>
</dbReference>
<accession>A0A6S6QXI6</accession>
<evidence type="ECO:0000313" key="2">
    <source>
        <dbReference type="Proteomes" id="UP000515317"/>
    </source>
</evidence>
<dbReference type="InterPro" id="IPR014598">
    <property type="entry name" value="UCP035865"/>
</dbReference>
<dbReference type="RefSeq" id="WP_222874938.1">
    <property type="nucleotide sequence ID" value="NZ_AP023361.1"/>
</dbReference>
<dbReference type="KEGG" id="tso:IZ6_20130"/>
<dbReference type="Proteomes" id="UP000515317">
    <property type="component" value="Chromosome"/>
</dbReference>